<dbReference type="GO" id="GO:0005524">
    <property type="term" value="F:ATP binding"/>
    <property type="evidence" value="ECO:0007669"/>
    <property type="project" value="InterPro"/>
</dbReference>
<accession>A0AA41UYG3</accession>
<dbReference type="PANTHER" id="PTHR44329">
    <property type="entry name" value="SERINE/THREONINE-PROTEIN KINASE TNNI3K-RELATED"/>
    <property type="match status" value="1"/>
</dbReference>
<dbReference type="InterPro" id="IPR001245">
    <property type="entry name" value="Ser-Thr/Tyr_kinase_cat_dom"/>
</dbReference>
<dbReference type="EMBL" id="JAJJMA010069263">
    <property type="protein sequence ID" value="MCL7027530.1"/>
    <property type="molecule type" value="Genomic_DNA"/>
</dbReference>
<feature type="non-terminal residue" evidence="2">
    <location>
        <position position="1"/>
    </location>
</feature>
<dbReference type="InterPro" id="IPR011009">
    <property type="entry name" value="Kinase-like_dom_sf"/>
</dbReference>
<dbReference type="Proteomes" id="UP001177140">
    <property type="component" value="Unassembled WGS sequence"/>
</dbReference>
<evidence type="ECO:0000313" key="2">
    <source>
        <dbReference type="EMBL" id="MCL7027530.1"/>
    </source>
</evidence>
<reference evidence="2" key="1">
    <citation type="submission" date="2022-03" db="EMBL/GenBank/DDBJ databases">
        <title>A functionally conserved STORR gene fusion in Papaver species that diverged 16.8 million years ago.</title>
        <authorList>
            <person name="Catania T."/>
        </authorList>
    </citation>
    <scope>NUCLEOTIDE SEQUENCE</scope>
    <source>
        <strain evidence="2">S-191538</strain>
    </source>
</reference>
<dbReference type="PROSITE" id="PS50011">
    <property type="entry name" value="PROTEIN_KINASE_DOM"/>
    <property type="match status" value="1"/>
</dbReference>
<comment type="caution">
    <text evidence="2">The sequence shown here is derived from an EMBL/GenBank/DDBJ whole genome shotgun (WGS) entry which is preliminary data.</text>
</comment>
<gene>
    <name evidence="2" type="ORF">MKW94_009878</name>
</gene>
<dbReference type="Gene3D" id="1.10.510.10">
    <property type="entry name" value="Transferase(Phosphotransferase) domain 1"/>
    <property type="match status" value="1"/>
</dbReference>
<dbReference type="InterPro" id="IPR000719">
    <property type="entry name" value="Prot_kinase_dom"/>
</dbReference>
<dbReference type="InterPro" id="IPR051681">
    <property type="entry name" value="Ser/Thr_Kinases-Pseudokinases"/>
</dbReference>
<proteinExistence type="predicted"/>
<dbReference type="AlphaFoldDB" id="A0AA41UYG3"/>
<evidence type="ECO:0000313" key="3">
    <source>
        <dbReference type="Proteomes" id="UP001177140"/>
    </source>
</evidence>
<dbReference type="Pfam" id="PF07714">
    <property type="entry name" value="PK_Tyr_Ser-Thr"/>
    <property type="match status" value="1"/>
</dbReference>
<organism evidence="2 3">
    <name type="scientific">Papaver nudicaule</name>
    <name type="common">Iceland poppy</name>
    <dbReference type="NCBI Taxonomy" id="74823"/>
    <lineage>
        <taxon>Eukaryota</taxon>
        <taxon>Viridiplantae</taxon>
        <taxon>Streptophyta</taxon>
        <taxon>Embryophyta</taxon>
        <taxon>Tracheophyta</taxon>
        <taxon>Spermatophyta</taxon>
        <taxon>Magnoliopsida</taxon>
        <taxon>Ranunculales</taxon>
        <taxon>Papaveraceae</taxon>
        <taxon>Papaveroideae</taxon>
        <taxon>Papaver</taxon>
    </lineage>
</organism>
<protein>
    <recommendedName>
        <fullName evidence="1">Protein kinase domain-containing protein</fullName>
    </recommendedName>
</protein>
<evidence type="ECO:0000259" key="1">
    <source>
        <dbReference type="PROSITE" id="PS50011"/>
    </source>
</evidence>
<feature type="domain" description="Protein kinase" evidence="1">
    <location>
        <begin position="1"/>
        <end position="146"/>
    </location>
</feature>
<keyword evidence="3" id="KW-1185">Reference proteome</keyword>
<name>A0AA41UYG3_PAPNU</name>
<dbReference type="GO" id="GO:0004674">
    <property type="term" value="F:protein serine/threonine kinase activity"/>
    <property type="evidence" value="ECO:0007669"/>
    <property type="project" value="TreeGrafter"/>
</dbReference>
<dbReference type="SUPFAM" id="SSF56112">
    <property type="entry name" value="Protein kinase-like (PK-like)"/>
    <property type="match status" value="1"/>
</dbReference>
<sequence length="160" mass="18074">NILLDSAGQLKVAGFGLIKLSKISPDKAKIAHPGAFDGPSLYRAPEIYKDEIFDRSVDAFSFGLILHEMIEGSPPFHPKPVDEVARMICLEGMRPPLKTKSRTYPPDLKELIEECWNAESVVRPTFSEIIVRLDRIVANCSKHGWWKDTFKLPWGFVSYS</sequence>
<dbReference type="PANTHER" id="PTHR44329:SF215">
    <property type="entry name" value="OS01G0892800 PROTEIN"/>
    <property type="match status" value="1"/>
</dbReference>